<keyword evidence="2" id="KW-0472">Membrane</keyword>
<dbReference type="PANTHER" id="PTHR35603:SF2">
    <property type="entry name" value="OUTER MEMBRANE LIPOPROTEIN"/>
    <property type="match status" value="1"/>
</dbReference>
<dbReference type="InterPro" id="IPR051407">
    <property type="entry name" value="Bact_OM_lipoprot/Surf_antigen"/>
</dbReference>
<dbReference type="Proteomes" id="UP000251842">
    <property type="component" value="Chromosome"/>
</dbReference>
<gene>
    <name evidence="4" type="ORF">DCD74_07545</name>
</gene>
<dbReference type="RefSeq" id="WP_112926769.1">
    <property type="nucleotide sequence ID" value="NZ_CP029556.1"/>
</dbReference>
<comment type="subcellular location">
    <subcellularLocation>
        <location evidence="1">Membrane</location>
    </subcellularLocation>
</comment>
<evidence type="ECO:0000256" key="1">
    <source>
        <dbReference type="ARBA" id="ARBA00004370"/>
    </source>
</evidence>
<accession>A0A344J696</accession>
<keyword evidence="3" id="KW-0732">Signal</keyword>
<dbReference type="KEGG" id="lue:DCD74_07545"/>
<reference evidence="5" key="1">
    <citation type="submission" date="2018-05" db="EMBL/GenBank/DDBJ databases">
        <title>Luteimonas pekinense sp. nov., isolated from human Meibomian gland secretions, Beijing, China.</title>
        <authorList>
            <person name="Wen T."/>
            <person name="Bai H."/>
            <person name="Lv H."/>
        </authorList>
    </citation>
    <scope>NUCLEOTIDE SEQUENCE [LARGE SCALE GENOMIC DNA]</scope>
    <source>
        <strain evidence="5">83-4</strain>
    </source>
</reference>
<keyword evidence="5" id="KW-1185">Reference proteome</keyword>
<proteinExistence type="predicted"/>
<sequence length="239" mass="25299">MKRLSTSLIALGLAGMFACTASAQSLQLADPQSGYPQTGYPQTSPGYDNGNAQYDYARVINVVRVPGGGYAANGYGEQGQRCYSRNDGYVDRYGNRTYPNGYNNGGYNNGYPNNGYPNGYGGGSQTGRNVASVVGGVVGAVLGSQVGGGSARYATSAIGSMVGSQVGGSIYDQGQRQRQQGQVTVCDPVPVNGGYNNARYGNAADAFDVTYEYNGRRYTSRMNYDPGQRVRVRVDVTPQ</sequence>
<protein>
    <recommendedName>
        <fullName evidence="6">Glycine zipper 2TM domain-containing protein</fullName>
    </recommendedName>
</protein>
<evidence type="ECO:0000256" key="3">
    <source>
        <dbReference type="SAM" id="SignalP"/>
    </source>
</evidence>
<name>A0A344J696_9GAMM</name>
<evidence type="ECO:0000313" key="4">
    <source>
        <dbReference type="EMBL" id="AXA84556.1"/>
    </source>
</evidence>
<evidence type="ECO:0008006" key="6">
    <source>
        <dbReference type="Google" id="ProtNLM"/>
    </source>
</evidence>
<evidence type="ECO:0000313" key="5">
    <source>
        <dbReference type="Proteomes" id="UP000251842"/>
    </source>
</evidence>
<dbReference type="AlphaFoldDB" id="A0A344J696"/>
<dbReference type="GO" id="GO:0019867">
    <property type="term" value="C:outer membrane"/>
    <property type="evidence" value="ECO:0007669"/>
    <property type="project" value="InterPro"/>
</dbReference>
<feature type="chain" id="PRO_5016988346" description="Glycine zipper 2TM domain-containing protein" evidence="3">
    <location>
        <begin position="24"/>
        <end position="239"/>
    </location>
</feature>
<feature type="signal peptide" evidence="3">
    <location>
        <begin position="1"/>
        <end position="23"/>
    </location>
</feature>
<dbReference type="EMBL" id="CP029556">
    <property type="protein sequence ID" value="AXA84556.1"/>
    <property type="molecule type" value="Genomic_DNA"/>
</dbReference>
<dbReference type="PANTHER" id="PTHR35603">
    <property type="match status" value="1"/>
</dbReference>
<dbReference type="OrthoDB" id="9132795at2"/>
<evidence type="ECO:0000256" key="2">
    <source>
        <dbReference type="ARBA" id="ARBA00023136"/>
    </source>
</evidence>
<dbReference type="PROSITE" id="PS51257">
    <property type="entry name" value="PROKAR_LIPOPROTEIN"/>
    <property type="match status" value="1"/>
</dbReference>
<organism evidence="4 5">
    <name type="scientific">Solilutibacter oculi</name>
    <dbReference type="NCBI Taxonomy" id="2698682"/>
    <lineage>
        <taxon>Bacteria</taxon>
        <taxon>Pseudomonadati</taxon>
        <taxon>Pseudomonadota</taxon>
        <taxon>Gammaproteobacteria</taxon>
        <taxon>Lysobacterales</taxon>
        <taxon>Lysobacteraceae</taxon>
        <taxon>Solilutibacter</taxon>
    </lineage>
</organism>